<dbReference type="Pfam" id="PF11306">
    <property type="entry name" value="DUF3108"/>
    <property type="match status" value="1"/>
</dbReference>
<comment type="caution">
    <text evidence="1">The sequence shown here is derived from an EMBL/GenBank/DDBJ whole genome shotgun (WGS) entry which is preliminary data.</text>
</comment>
<gene>
    <name evidence="1" type="ORF">AX660_12045</name>
</gene>
<proteinExistence type="predicted"/>
<evidence type="ECO:0008006" key="3">
    <source>
        <dbReference type="Google" id="ProtNLM"/>
    </source>
</evidence>
<dbReference type="AlphaFoldDB" id="A0A136A2K5"/>
<name>A0A136A2K5_9ALTE</name>
<protein>
    <recommendedName>
        <fullName evidence="3">DUF3108 domain-containing protein</fullName>
    </recommendedName>
</protein>
<reference evidence="2" key="1">
    <citation type="submission" date="2016-02" db="EMBL/GenBank/DDBJ databases">
        <authorList>
            <person name="Schultz-Johansen M."/>
            <person name="Glaring M.A."/>
            <person name="Bech P.K."/>
            <person name="Stougaard P."/>
        </authorList>
    </citation>
    <scope>NUCLEOTIDE SEQUENCE [LARGE SCALE GENOMIC DNA]</scope>
    <source>
        <strain evidence="2">S66</strain>
    </source>
</reference>
<dbReference type="InterPro" id="IPR021457">
    <property type="entry name" value="DUF3108"/>
</dbReference>
<organism evidence="1 2">
    <name type="scientific">Paraglaciecola hydrolytica</name>
    <dbReference type="NCBI Taxonomy" id="1799789"/>
    <lineage>
        <taxon>Bacteria</taxon>
        <taxon>Pseudomonadati</taxon>
        <taxon>Pseudomonadota</taxon>
        <taxon>Gammaproteobacteria</taxon>
        <taxon>Alteromonadales</taxon>
        <taxon>Alteromonadaceae</taxon>
        <taxon>Paraglaciecola</taxon>
    </lineage>
</organism>
<dbReference type="Proteomes" id="UP000070299">
    <property type="component" value="Unassembled WGS sequence"/>
</dbReference>
<keyword evidence="2" id="KW-1185">Reference proteome</keyword>
<dbReference type="STRING" id="1799789.AX660_12045"/>
<dbReference type="EMBL" id="LSNE01000005">
    <property type="protein sequence ID" value="KXI29461.1"/>
    <property type="molecule type" value="Genomic_DNA"/>
</dbReference>
<evidence type="ECO:0000313" key="2">
    <source>
        <dbReference type="Proteomes" id="UP000070299"/>
    </source>
</evidence>
<accession>A0A136A2K5</accession>
<evidence type="ECO:0000313" key="1">
    <source>
        <dbReference type="EMBL" id="KXI29461.1"/>
    </source>
</evidence>
<sequence>MPQELPLIDPFANFSARFSAFRYGRELGYATLALSKMEDNQYRLDYSSSVSIFFLSDKRKETSLFTLQDQTIVPQSYVFIRTGTGSDKHVRVEFNHQKNKIVVNDRPSFPLELQLDNQLYRLDLQAKLAKGETEFSYEVINYRGELKHYQLSVVATENLSLPYGELEAIKVGFVRENSTRQTYAWFSPALNFQLVRLQQFKDGDEQGDIQLSQYETSGE</sequence>